<dbReference type="PANTHER" id="PTHR22803">
    <property type="entry name" value="MANNOSE, PHOSPHOLIPASE, LECTIN RECEPTOR RELATED"/>
    <property type="match status" value="1"/>
</dbReference>
<dbReference type="InterPro" id="IPR016186">
    <property type="entry name" value="C-type_lectin-like/link_sf"/>
</dbReference>
<dbReference type="AlphaFoldDB" id="A0A210R2Y2"/>
<dbReference type="Pfam" id="PF00059">
    <property type="entry name" value="Lectin_C"/>
    <property type="match status" value="1"/>
</dbReference>
<organism evidence="3 4">
    <name type="scientific">Mizuhopecten yessoensis</name>
    <name type="common">Japanese scallop</name>
    <name type="synonym">Patinopecten yessoensis</name>
    <dbReference type="NCBI Taxonomy" id="6573"/>
    <lineage>
        <taxon>Eukaryota</taxon>
        <taxon>Metazoa</taxon>
        <taxon>Spiralia</taxon>
        <taxon>Lophotrochozoa</taxon>
        <taxon>Mollusca</taxon>
        <taxon>Bivalvia</taxon>
        <taxon>Autobranchia</taxon>
        <taxon>Pteriomorphia</taxon>
        <taxon>Pectinida</taxon>
        <taxon>Pectinoidea</taxon>
        <taxon>Pectinidae</taxon>
        <taxon>Mizuhopecten</taxon>
    </lineage>
</organism>
<dbReference type="CDD" id="cd00037">
    <property type="entry name" value="CLECT"/>
    <property type="match status" value="1"/>
</dbReference>
<evidence type="ECO:0000313" key="3">
    <source>
        <dbReference type="EMBL" id="OWF55388.1"/>
    </source>
</evidence>
<reference evidence="3 4" key="1">
    <citation type="journal article" date="2017" name="Nat. Ecol. Evol.">
        <title>Scallop genome provides insights into evolution of bilaterian karyotype and development.</title>
        <authorList>
            <person name="Wang S."/>
            <person name="Zhang J."/>
            <person name="Jiao W."/>
            <person name="Li J."/>
            <person name="Xun X."/>
            <person name="Sun Y."/>
            <person name="Guo X."/>
            <person name="Huan P."/>
            <person name="Dong B."/>
            <person name="Zhang L."/>
            <person name="Hu X."/>
            <person name="Sun X."/>
            <person name="Wang J."/>
            <person name="Zhao C."/>
            <person name="Wang Y."/>
            <person name="Wang D."/>
            <person name="Huang X."/>
            <person name="Wang R."/>
            <person name="Lv J."/>
            <person name="Li Y."/>
            <person name="Zhang Z."/>
            <person name="Liu B."/>
            <person name="Lu W."/>
            <person name="Hui Y."/>
            <person name="Liang J."/>
            <person name="Zhou Z."/>
            <person name="Hou R."/>
            <person name="Li X."/>
            <person name="Liu Y."/>
            <person name="Li H."/>
            <person name="Ning X."/>
            <person name="Lin Y."/>
            <person name="Zhao L."/>
            <person name="Xing Q."/>
            <person name="Dou J."/>
            <person name="Li Y."/>
            <person name="Mao J."/>
            <person name="Guo H."/>
            <person name="Dou H."/>
            <person name="Li T."/>
            <person name="Mu C."/>
            <person name="Jiang W."/>
            <person name="Fu Q."/>
            <person name="Fu X."/>
            <person name="Miao Y."/>
            <person name="Liu J."/>
            <person name="Yu Q."/>
            <person name="Li R."/>
            <person name="Liao H."/>
            <person name="Li X."/>
            <person name="Kong Y."/>
            <person name="Jiang Z."/>
            <person name="Chourrout D."/>
            <person name="Li R."/>
            <person name="Bao Z."/>
        </authorList>
    </citation>
    <scope>NUCLEOTIDE SEQUENCE [LARGE SCALE GENOMIC DNA]</scope>
    <source>
        <strain evidence="3 4">PY_sf001</strain>
    </source>
</reference>
<dbReference type="InterPro" id="IPR001304">
    <property type="entry name" value="C-type_lectin-like"/>
</dbReference>
<dbReference type="EMBL" id="NEDP02000690">
    <property type="protein sequence ID" value="OWF55388.1"/>
    <property type="molecule type" value="Genomic_DNA"/>
</dbReference>
<dbReference type="SUPFAM" id="SSF56436">
    <property type="entry name" value="C-type lectin-like"/>
    <property type="match status" value="1"/>
</dbReference>
<dbReference type="OrthoDB" id="6118498at2759"/>
<evidence type="ECO:0000313" key="4">
    <source>
        <dbReference type="Proteomes" id="UP000242188"/>
    </source>
</evidence>
<accession>A0A210R2Y2</accession>
<feature type="domain" description="C-type lectin" evidence="2">
    <location>
        <begin position="30"/>
        <end position="144"/>
    </location>
</feature>
<dbReference type="Proteomes" id="UP000242188">
    <property type="component" value="Unassembled WGS sequence"/>
</dbReference>
<feature type="chain" id="PRO_5013369845" evidence="1">
    <location>
        <begin position="22"/>
        <end position="177"/>
    </location>
</feature>
<proteinExistence type="predicted"/>
<evidence type="ECO:0000259" key="2">
    <source>
        <dbReference type="PROSITE" id="PS50041"/>
    </source>
</evidence>
<gene>
    <name evidence="3" type="ORF">KP79_PYT21702</name>
</gene>
<dbReference type="PROSITE" id="PS50041">
    <property type="entry name" value="C_TYPE_LECTIN_2"/>
    <property type="match status" value="1"/>
</dbReference>
<sequence>MYLKEILLVAVFSIGVISVIGECDIGWAEFKEDCLWFSSSTNTWSKAEAHCRSMGGYLATDDNEDKHDFLTVILNVLRNYRANVWFIGGTDYTFEGQYRWLETGTHVGPFTRWAPGQPNGTIGENCIGMRWDGMDLLWTDEHCETVHQPHSHHAPPIGNYYYICEKHNNKTGTAVIG</sequence>
<dbReference type="Gene3D" id="3.10.100.10">
    <property type="entry name" value="Mannose-Binding Protein A, subunit A"/>
    <property type="match status" value="1"/>
</dbReference>
<keyword evidence="1" id="KW-0732">Signal</keyword>
<protein>
    <submittedName>
        <fullName evidence="3">Perlucin</fullName>
    </submittedName>
</protein>
<dbReference type="InterPro" id="IPR050111">
    <property type="entry name" value="C-type_lectin/snaclec_domain"/>
</dbReference>
<dbReference type="InterPro" id="IPR016187">
    <property type="entry name" value="CTDL_fold"/>
</dbReference>
<evidence type="ECO:0000256" key="1">
    <source>
        <dbReference type="SAM" id="SignalP"/>
    </source>
</evidence>
<feature type="signal peptide" evidence="1">
    <location>
        <begin position="1"/>
        <end position="21"/>
    </location>
</feature>
<comment type="caution">
    <text evidence="3">The sequence shown here is derived from an EMBL/GenBank/DDBJ whole genome shotgun (WGS) entry which is preliminary data.</text>
</comment>
<dbReference type="SMART" id="SM00034">
    <property type="entry name" value="CLECT"/>
    <property type="match status" value="1"/>
</dbReference>
<name>A0A210R2Y2_MIZYE</name>
<keyword evidence="4" id="KW-1185">Reference proteome</keyword>